<name>A0ABT6FD85_9BACT</name>
<keyword evidence="4" id="KW-0949">S-adenosyl-L-methionine</keyword>
<dbReference type="Gene3D" id="3.40.50.150">
    <property type="entry name" value="Vaccinia Virus protein VP39"/>
    <property type="match status" value="1"/>
</dbReference>
<evidence type="ECO:0000256" key="5">
    <source>
        <dbReference type="ARBA" id="ARBA00047942"/>
    </source>
</evidence>
<comment type="caution">
    <text evidence="6">The sequence shown here is derived from an EMBL/GenBank/DDBJ whole genome shotgun (WGS) entry which is preliminary data.</text>
</comment>
<dbReference type="EMBL" id="JARRAG010000002">
    <property type="protein sequence ID" value="MDG3005541.1"/>
    <property type="molecule type" value="Genomic_DNA"/>
</dbReference>
<evidence type="ECO:0000256" key="1">
    <source>
        <dbReference type="ARBA" id="ARBA00011900"/>
    </source>
</evidence>
<proteinExistence type="predicted"/>
<evidence type="ECO:0000313" key="6">
    <source>
        <dbReference type="EMBL" id="MDG3005541.1"/>
    </source>
</evidence>
<reference evidence="6 7" key="1">
    <citation type="submission" date="2023-03" db="EMBL/GenBank/DDBJ databases">
        <title>Paludisphaera mucosa sp. nov. a novel planctomycete from northern fen.</title>
        <authorList>
            <person name="Ivanova A."/>
        </authorList>
    </citation>
    <scope>NUCLEOTIDE SEQUENCE [LARGE SCALE GENOMIC DNA]</scope>
    <source>
        <strain evidence="6 7">Pla2</strain>
    </source>
</reference>
<evidence type="ECO:0000313" key="7">
    <source>
        <dbReference type="Proteomes" id="UP001216907"/>
    </source>
</evidence>
<accession>A0ABT6FD85</accession>
<evidence type="ECO:0000256" key="4">
    <source>
        <dbReference type="ARBA" id="ARBA00022691"/>
    </source>
</evidence>
<protein>
    <recommendedName>
        <fullName evidence="1">site-specific DNA-methyltransferase (adenine-specific)</fullName>
        <ecNumber evidence="1">2.1.1.72</ecNumber>
    </recommendedName>
</protein>
<dbReference type="InterPro" id="IPR012327">
    <property type="entry name" value="MeTrfase_D12"/>
</dbReference>
<dbReference type="GO" id="GO:0008168">
    <property type="term" value="F:methyltransferase activity"/>
    <property type="evidence" value="ECO:0007669"/>
    <property type="project" value="UniProtKB-KW"/>
</dbReference>
<dbReference type="GO" id="GO:0032259">
    <property type="term" value="P:methylation"/>
    <property type="evidence" value="ECO:0007669"/>
    <property type="project" value="UniProtKB-KW"/>
</dbReference>
<dbReference type="SUPFAM" id="SSF53335">
    <property type="entry name" value="S-adenosyl-L-methionine-dependent methyltransferases"/>
    <property type="match status" value="1"/>
</dbReference>
<evidence type="ECO:0000256" key="3">
    <source>
        <dbReference type="ARBA" id="ARBA00022679"/>
    </source>
</evidence>
<dbReference type="PRINTS" id="PR00505">
    <property type="entry name" value="D12N6MTFRASE"/>
</dbReference>
<dbReference type="Pfam" id="PF02086">
    <property type="entry name" value="MethyltransfD12"/>
    <property type="match status" value="1"/>
</dbReference>
<gene>
    <name evidence="6" type="ORF">PZE19_17275</name>
</gene>
<dbReference type="InterPro" id="IPR002052">
    <property type="entry name" value="DNA_methylase_N6_adenine_CS"/>
</dbReference>
<dbReference type="EC" id="2.1.1.72" evidence="1"/>
<evidence type="ECO:0000256" key="2">
    <source>
        <dbReference type="ARBA" id="ARBA00022603"/>
    </source>
</evidence>
<keyword evidence="2 6" id="KW-0489">Methyltransferase</keyword>
<keyword evidence="7" id="KW-1185">Reference proteome</keyword>
<organism evidence="6 7">
    <name type="scientific">Paludisphaera mucosa</name>
    <dbReference type="NCBI Taxonomy" id="3030827"/>
    <lineage>
        <taxon>Bacteria</taxon>
        <taxon>Pseudomonadati</taxon>
        <taxon>Planctomycetota</taxon>
        <taxon>Planctomycetia</taxon>
        <taxon>Isosphaerales</taxon>
        <taxon>Isosphaeraceae</taxon>
        <taxon>Paludisphaera</taxon>
    </lineage>
</organism>
<dbReference type="Proteomes" id="UP001216907">
    <property type="component" value="Unassembled WGS sequence"/>
</dbReference>
<dbReference type="InterPro" id="IPR029063">
    <property type="entry name" value="SAM-dependent_MTases_sf"/>
</dbReference>
<comment type="catalytic activity">
    <reaction evidence="5">
        <text>a 2'-deoxyadenosine in DNA + S-adenosyl-L-methionine = an N(6)-methyl-2'-deoxyadenosine in DNA + S-adenosyl-L-homocysteine + H(+)</text>
        <dbReference type="Rhea" id="RHEA:15197"/>
        <dbReference type="Rhea" id="RHEA-COMP:12418"/>
        <dbReference type="Rhea" id="RHEA-COMP:12419"/>
        <dbReference type="ChEBI" id="CHEBI:15378"/>
        <dbReference type="ChEBI" id="CHEBI:57856"/>
        <dbReference type="ChEBI" id="CHEBI:59789"/>
        <dbReference type="ChEBI" id="CHEBI:90615"/>
        <dbReference type="ChEBI" id="CHEBI:90616"/>
        <dbReference type="EC" id="2.1.1.72"/>
    </reaction>
</comment>
<dbReference type="RefSeq" id="WP_277861872.1">
    <property type="nucleotide sequence ID" value="NZ_JARRAG010000002.1"/>
</dbReference>
<dbReference type="PROSITE" id="PS00092">
    <property type="entry name" value="N6_MTASE"/>
    <property type="match status" value="1"/>
</dbReference>
<sequence>MESRSVETPGPVSPLDRAAGYPELRYMGSKHRLLPWIHEVLDGLPFETAADPFVGGGCVAYLLKAMGKAVAASDFLNFPAVLAEATLANDGDRIDDRALSRLLARRCDGPNFIETTFAGVFFTPPDLQFLDRVCGNIDELENPRLRSLARAALIRSCLKKQPRGVFTLSGDLSRYDDGRRDLRLSIEEHFREQVGVFNGLVFDNGVRHSARRADVFDPDPRGVDLVYLDPPYVPRSDDNCYMKRYHFLEGLSCYWRGVQIMEETRVKKIAKPHTPFSYRRSAVEAFDRLFRTYRNAIIVLSYSSNGYPDLEQLEGLLRRHKSEVAIHKKPHRYHFGTHGKVERALVEEYLLVGR</sequence>
<keyword evidence="3" id="KW-0808">Transferase</keyword>